<feature type="compositionally biased region" description="Pro residues" evidence="1">
    <location>
        <begin position="190"/>
        <end position="200"/>
    </location>
</feature>
<feature type="compositionally biased region" description="Polar residues" evidence="1">
    <location>
        <begin position="210"/>
        <end position="220"/>
    </location>
</feature>
<dbReference type="InterPro" id="IPR004827">
    <property type="entry name" value="bZIP"/>
</dbReference>
<name>A0A2V1CWV9_9PLEO</name>
<feature type="compositionally biased region" description="Polar residues" evidence="1">
    <location>
        <begin position="148"/>
        <end position="161"/>
    </location>
</feature>
<evidence type="ECO:0000259" key="2">
    <source>
        <dbReference type="PROSITE" id="PS00036"/>
    </source>
</evidence>
<organism evidence="3 4">
    <name type="scientific">Periconia macrospinosa</name>
    <dbReference type="NCBI Taxonomy" id="97972"/>
    <lineage>
        <taxon>Eukaryota</taxon>
        <taxon>Fungi</taxon>
        <taxon>Dikarya</taxon>
        <taxon>Ascomycota</taxon>
        <taxon>Pezizomycotina</taxon>
        <taxon>Dothideomycetes</taxon>
        <taxon>Pleosporomycetidae</taxon>
        <taxon>Pleosporales</taxon>
        <taxon>Massarineae</taxon>
        <taxon>Periconiaceae</taxon>
        <taxon>Periconia</taxon>
    </lineage>
</organism>
<dbReference type="PROSITE" id="PS00036">
    <property type="entry name" value="BZIP_BASIC"/>
    <property type="match status" value="1"/>
</dbReference>
<feature type="region of interest" description="Disordered" evidence="1">
    <location>
        <begin position="312"/>
        <end position="339"/>
    </location>
</feature>
<feature type="compositionally biased region" description="Low complexity" evidence="1">
    <location>
        <begin position="388"/>
        <end position="399"/>
    </location>
</feature>
<feature type="compositionally biased region" description="Polar residues" evidence="1">
    <location>
        <begin position="1"/>
        <end position="14"/>
    </location>
</feature>
<keyword evidence="4" id="KW-1185">Reference proteome</keyword>
<protein>
    <recommendedName>
        <fullName evidence="2">BZIP domain-containing protein</fullName>
    </recommendedName>
</protein>
<dbReference type="EMBL" id="KZ806601">
    <property type="protein sequence ID" value="PVH90182.1"/>
    <property type="molecule type" value="Genomic_DNA"/>
</dbReference>
<feature type="domain" description="BZIP" evidence="2">
    <location>
        <begin position="313"/>
        <end position="327"/>
    </location>
</feature>
<dbReference type="CDD" id="cd14705">
    <property type="entry name" value="bZIP_Zip1"/>
    <property type="match status" value="1"/>
</dbReference>
<sequence length="467" mass="50335">MSQSQTSGSHTTAVSAAAVENVPVSLPPPRHMSKSPPTPLSTDRRSGSLPGVHSILSLQAELVEQERNLRRSASQQMQTPSPIETQASQSLPSISRPMSVDSTQGDAEARLFQPPERPPPRHLMSPRSPTVHRNQSISLLLARPTGTIDAQTSPFLSTPSTVGGRVLGPDPTSQPSLPTPPGGGRGDFYPPMPSTTPTLPPGMSRVGFPQSGSASSNPNFSPYSQPASAASSQYDGPTPYPPPSTNASNVPMQDHRKLAMAMEQHHQHQDQHRMSMGPSGQSAIQIMTIKSQQGHHVQIPVEVQAASKVADEKRKRNAGASARFRARRKEKEREASQSITRLETQLREALEDSEYYRGERDYFKSIVFQQPGAERHYARPPSPRLRRLSVAPSNAASSTTGGGSVGSPYSAYDDEGKERNVRRRTSNYHPPPGQVPAPLNGSQLPANYPPPAFASINAPPPLAAVFL</sequence>
<evidence type="ECO:0000313" key="4">
    <source>
        <dbReference type="Proteomes" id="UP000244855"/>
    </source>
</evidence>
<proteinExistence type="predicted"/>
<dbReference type="OrthoDB" id="2247093at2759"/>
<dbReference type="Proteomes" id="UP000244855">
    <property type="component" value="Unassembled WGS sequence"/>
</dbReference>
<evidence type="ECO:0000256" key="1">
    <source>
        <dbReference type="SAM" id="MobiDB-lite"/>
    </source>
</evidence>
<gene>
    <name evidence="3" type="ORF">DM02DRAFT_73523</name>
</gene>
<feature type="compositionally biased region" description="Polar residues" evidence="1">
    <location>
        <begin position="71"/>
        <end position="93"/>
    </location>
</feature>
<feature type="region of interest" description="Disordered" evidence="1">
    <location>
        <begin position="1"/>
        <end position="53"/>
    </location>
</feature>
<accession>A0A2V1CWV9</accession>
<feature type="compositionally biased region" description="Low complexity" evidence="1">
    <location>
        <begin position="221"/>
        <end position="234"/>
    </location>
</feature>
<evidence type="ECO:0000313" key="3">
    <source>
        <dbReference type="EMBL" id="PVH90182.1"/>
    </source>
</evidence>
<dbReference type="AlphaFoldDB" id="A0A2V1CWV9"/>
<dbReference type="GO" id="GO:0003700">
    <property type="term" value="F:DNA-binding transcription factor activity"/>
    <property type="evidence" value="ECO:0007669"/>
    <property type="project" value="InterPro"/>
</dbReference>
<feature type="compositionally biased region" description="Polar residues" evidence="1">
    <location>
        <begin position="127"/>
        <end position="138"/>
    </location>
</feature>
<reference evidence="3 4" key="1">
    <citation type="journal article" date="2018" name="Sci. Rep.">
        <title>Comparative genomics provides insights into the lifestyle and reveals functional heterogeneity of dark septate endophytic fungi.</title>
        <authorList>
            <person name="Knapp D.G."/>
            <person name="Nemeth J.B."/>
            <person name="Barry K."/>
            <person name="Hainaut M."/>
            <person name="Henrissat B."/>
            <person name="Johnson J."/>
            <person name="Kuo A."/>
            <person name="Lim J.H.P."/>
            <person name="Lipzen A."/>
            <person name="Nolan M."/>
            <person name="Ohm R.A."/>
            <person name="Tamas L."/>
            <person name="Grigoriev I.V."/>
            <person name="Spatafora J.W."/>
            <person name="Nagy L.G."/>
            <person name="Kovacs G.M."/>
        </authorList>
    </citation>
    <scope>NUCLEOTIDE SEQUENCE [LARGE SCALE GENOMIC DNA]</scope>
    <source>
        <strain evidence="3 4">DSE2036</strain>
    </source>
</reference>
<feature type="region of interest" description="Disordered" evidence="1">
    <location>
        <begin position="66"/>
        <end position="253"/>
    </location>
</feature>
<feature type="region of interest" description="Disordered" evidence="1">
    <location>
        <begin position="374"/>
        <end position="446"/>
    </location>
</feature>